<feature type="region of interest" description="Disordered" evidence="1">
    <location>
        <begin position="109"/>
        <end position="177"/>
    </location>
</feature>
<feature type="compositionally biased region" description="Basic and acidic residues" evidence="1">
    <location>
        <begin position="109"/>
        <end position="119"/>
    </location>
</feature>
<gene>
    <name evidence="2" type="ORF">FMUND_6448</name>
</gene>
<name>A0A8H5YQ92_9HYPO</name>
<dbReference type="EMBL" id="JAAOAN010000206">
    <property type="protein sequence ID" value="KAF5716299.1"/>
    <property type="molecule type" value="Genomic_DNA"/>
</dbReference>
<reference evidence="2 3" key="1">
    <citation type="submission" date="2020-05" db="EMBL/GenBank/DDBJ databases">
        <title>Identification and distribution of gene clusters putatively required for synthesis of sphingolipid metabolism inhibitors in phylogenetically diverse species of the filamentous fungus Fusarium.</title>
        <authorList>
            <person name="Kim H.-S."/>
            <person name="Busman M."/>
            <person name="Brown D.W."/>
            <person name="Divon H."/>
            <person name="Uhlig S."/>
            <person name="Proctor R.H."/>
        </authorList>
    </citation>
    <scope>NUCLEOTIDE SEQUENCE [LARGE SCALE GENOMIC DNA]</scope>
    <source>
        <strain evidence="2 3">NRRL 66235</strain>
    </source>
</reference>
<evidence type="ECO:0000256" key="1">
    <source>
        <dbReference type="SAM" id="MobiDB-lite"/>
    </source>
</evidence>
<accession>A0A8H5YQ92</accession>
<dbReference type="Proteomes" id="UP000544331">
    <property type="component" value="Unassembled WGS sequence"/>
</dbReference>
<proteinExistence type="predicted"/>
<protein>
    <submittedName>
        <fullName evidence="2">Uncharacterized protein</fullName>
    </submittedName>
</protein>
<evidence type="ECO:0000313" key="3">
    <source>
        <dbReference type="Proteomes" id="UP000544331"/>
    </source>
</evidence>
<sequence>MLSNENLQLLEALSAHQNCFWISDAYYWNDSFVIDLRHKIVHALIKLDGPGWSSHRSAKAPVTSTTADDGETDRDLAVENLRVQIDISNSLRGIWETLHSRSANFTHVGDESGGVDRGHGTLPPRVGPDTLHRRFHGTIPATSGDEVPSNEPETGSKRSAPNGDGKAADEGKKQKTG</sequence>
<keyword evidence="3" id="KW-1185">Reference proteome</keyword>
<evidence type="ECO:0000313" key="2">
    <source>
        <dbReference type="EMBL" id="KAF5716299.1"/>
    </source>
</evidence>
<dbReference type="AlphaFoldDB" id="A0A8H5YQ92"/>
<comment type="caution">
    <text evidence="2">The sequence shown here is derived from an EMBL/GenBank/DDBJ whole genome shotgun (WGS) entry which is preliminary data.</text>
</comment>
<organism evidence="2 3">
    <name type="scientific">Fusarium mundagurra</name>
    <dbReference type="NCBI Taxonomy" id="1567541"/>
    <lineage>
        <taxon>Eukaryota</taxon>
        <taxon>Fungi</taxon>
        <taxon>Dikarya</taxon>
        <taxon>Ascomycota</taxon>
        <taxon>Pezizomycotina</taxon>
        <taxon>Sordariomycetes</taxon>
        <taxon>Hypocreomycetidae</taxon>
        <taxon>Hypocreales</taxon>
        <taxon>Nectriaceae</taxon>
        <taxon>Fusarium</taxon>
        <taxon>Fusarium fujikuroi species complex</taxon>
    </lineage>
</organism>
<feature type="compositionally biased region" description="Basic and acidic residues" evidence="1">
    <location>
        <begin position="166"/>
        <end position="177"/>
    </location>
</feature>
<dbReference type="OrthoDB" id="5095717at2759"/>